<dbReference type="InterPro" id="IPR029068">
    <property type="entry name" value="Glyas_Bleomycin-R_OHBP_Dase"/>
</dbReference>
<proteinExistence type="predicted"/>
<dbReference type="PROSITE" id="PS51819">
    <property type="entry name" value="VOC"/>
    <property type="match status" value="1"/>
</dbReference>
<gene>
    <name evidence="2" type="ORF">M0L20_26040</name>
</gene>
<evidence type="ECO:0000313" key="3">
    <source>
        <dbReference type="Proteomes" id="UP001202180"/>
    </source>
</evidence>
<dbReference type="SUPFAM" id="SSF54593">
    <property type="entry name" value="Glyoxalase/Bleomycin resistance protein/Dihydroxybiphenyl dioxygenase"/>
    <property type="match status" value="1"/>
</dbReference>
<sequence>MKSISPNIFVNDLQATITFYTKLGFTITHEVTTPEGETVFAMMANGSVTFMFQSFATIKGKYPMVSRADGGSLLLYITVDNIRQFYANINQHVTVLTGLEKTFYGTTEFSLRDNNNYLLTFAQHY</sequence>
<reference evidence="2 3" key="1">
    <citation type="submission" date="2022-04" db="EMBL/GenBank/DDBJ databases">
        <title>Spirosoma sp. strain RP8 genome sequencing and assembly.</title>
        <authorList>
            <person name="Jung Y."/>
        </authorList>
    </citation>
    <scope>NUCLEOTIDE SEQUENCE [LARGE SCALE GENOMIC DNA]</scope>
    <source>
        <strain evidence="2 3">RP8</strain>
    </source>
</reference>
<dbReference type="Gene3D" id="3.10.180.10">
    <property type="entry name" value="2,3-Dihydroxybiphenyl 1,2-Dioxygenase, domain 1"/>
    <property type="match status" value="1"/>
</dbReference>
<dbReference type="EMBL" id="JALPRF010000007">
    <property type="protein sequence ID" value="MCK8495353.1"/>
    <property type="molecule type" value="Genomic_DNA"/>
</dbReference>
<dbReference type="InterPro" id="IPR037523">
    <property type="entry name" value="VOC_core"/>
</dbReference>
<evidence type="ECO:0000259" key="1">
    <source>
        <dbReference type="PROSITE" id="PS51819"/>
    </source>
</evidence>
<comment type="caution">
    <text evidence="2">The sequence shown here is derived from an EMBL/GenBank/DDBJ whole genome shotgun (WGS) entry which is preliminary data.</text>
</comment>
<dbReference type="InterPro" id="IPR004360">
    <property type="entry name" value="Glyas_Fos-R_dOase_dom"/>
</dbReference>
<keyword evidence="3" id="KW-1185">Reference proteome</keyword>
<dbReference type="RefSeq" id="WP_248480106.1">
    <property type="nucleotide sequence ID" value="NZ_JALPRF010000007.1"/>
</dbReference>
<dbReference type="Proteomes" id="UP001202180">
    <property type="component" value="Unassembled WGS sequence"/>
</dbReference>
<protein>
    <submittedName>
        <fullName evidence="2">VOC family protein</fullName>
    </submittedName>
</protein>
<organism evidence="2 3">
    <name type="scientific">Spirosoma liriopis</name>
    <dbReference type="NCBI Taxonomy" id="2937440"/>
    <lineage>
        <taxon>Bacteria</taxon>
        <taxon>Pseudomonadati</taxon>
        <taxon>Bacteroidota</taxon>
        <taxon>Cytophagia</taxon>
        <taxon>Cytophagales</taxon>
        <taxon>Cytophagaceae</taxon>
        <taxon>Spirosoma</taxon>
    </lineage>
</organism>
<evidence type="ECO:0000313" key="2">
    <source>
        <dbReference type="EMBL" id="MCK8495353.1"/>
    </source>
</evidence>
<feature type="domain" description="VOC" evidence="1">
    <location>
        <begin position="1"/>
        <end position="124"/>
    </location>
</feature>
<name>A0ABT0HUR2_9BACT</name>
<accession>A0ABT0HUR2</accession>
<dbReference type="Pfam" id="PF00903">
    <property type="entry name" value="Glyoxalase"/>
    <property type="match status" value="1"/>
</dbReference>